<evidence type="ECO:0000256" key="1">
    <source>
        <dbReference type="ARBA" id="ARBA00004651"/>
    </source>
</evidence>
<evidence type="ECO:0000313" key="8">
    <source>
        <dbReference type="Proteomes" id="UP000474296"/>
    </source>
</evidence>
<dbReference type="Proteomes" id="UP000474296">
    <property type="component" value="Unassembled WGS sequence"/>
</dbReference>
<organism evidence="7 8">
    <name type="scientific">Spongiivirga citrea</name>
    <dbReference type="NCBI Taxonomy" id="1481457"/>
    <lineage>
        <taxon>Bacteria</taxon>
        <taxon>Pseudomonadati</taxon>
        <taxon>Bacteroidota</taxon>
        <taxon>Flavobacteriia</taxon>
        <taxon>Flavobacteriales</taxon>
        <taxon>Flavobacteriaceae</taxon>
        <taxon>Spongiivirga</taxon>
    </lineage>
</organism>
<protein>
    <submittedName>
        <fullName evidence="7">LptF/LptG family permease</fullName>
    </submittedName>
</protein>
<evidence type="ECO:0000256" key="4">
    <source>
        <dbReference type="ARBA" id="ARBA00022989"/>
    </source>
</evidence>
<comment type="subcellular location">
    <subcellularLocation>
        <location evidence="1">Cell membrane</location>
        <topology evidence="1">Multi-pass membrane protein</topology>
    </subcellularLocation>
</comment>
<evidence type="ECO:0000313" key="7">
    <source>
        <dbReference type="EMBL" id="NER16761.1"/>
    </source>
</evidence>
<dbReference type="InterPro" id="IPR005495">
    <property type="entry name" value="LptG/LptF_permease"/>
</dbReference>
<gene>
    <name evidence="7" type="ORF">GWK10_06035</name>
</gene>
<keyword evidence="8" id="KW-1185">Reference proteome</keyword>
<accession>A0A6M0CG09</accession>
<feature type="transmembrane region" description="Helical" evidence="6">
    <location>
        <begin position="387"/>
        <end position="407"/>
    </location>
</feature>
<reference evidence="7 8" key="1">
    <citation type="submission" date="2020-01" db="EMBL/GenBank/DDBJ databases">
        <title>Spongiivirga citrea KCTC 32990T.</title>
        <authorList>
            <person name="Wang G."/>
        </authorList>
    </citation>
    <scope>NUCLEOTIDE SEQUENCE [LARGE SCALE GENOMIC DNA]</scope>
    <source>
        <strain evidence="7 8">KCTC 32990</strain>
    </source>
</reference>
<keyword evidence="3 6" id="KW-0812">Transmembrane</keyword>
<dbReference type="Pfam" id="PF03739">
    <property type="entry name" value="LptF_LptG"/>
    <property type="match status" value="1"/>
</dbReference>
<evidence type="ECO:0000256" key="5">
    <source>
        <dbReference type="ARBA" id="ARBA00023136"/>
    </source>
</evidence>
<evidence type="ECO:0000256" key="6">
    <source>
        <dbReference type="SAM" id="Phobius"/>
    </source>
</evidence>
<dbReference type="PANTHER" id="PTHR33529:SF6">
    <property type="entry name" value="YJGP_YJGQ FAMILY PERMEASE"/>
    <property type="match status" value="1"/>
</dbReference>
<dbReference type="GO" id="GO:0015920">
    <property type="term" value="P:lipopolysaccharide transport"/>
    <property type="evidence" value="ECO:0007669"/>
    <property type="project" value="TreeGrafter"/>
</dbReference>
<evidence type="ECO:0000256" key="3">
    <source>
        <dbReference type="ARBA" id="ARBA00022692"/>
    </source>
</evidence>
<comment type="caution">
    <text evidence="7">The sequence shown here is derived from an EMBL/GenBank/DDBJ whole genome shotgun (WGS) entry which is preliminary data.</text>
</comment>
<keyword evidence="5 6" id="KW-0472">Membrane</keyword>
<proteinExistence type="predicted"/>
<feature type="transmembrane region" description="Helical" evidence="6">
    <location>
        <begin position="414"/>
        <end position="433"/>
    </location>
</feature>
<dbReference type="GO" id="GO:0043190">
    <property type="term" value="C:ATP-binding cassette (ABC) transporter complex"/>
    <property type="evidence" value="ECO:0007669"/>
    <property type="project" value="TreeGrafter"/>
</dbReference>
<evidence type="ECO:0000256" key="2">
    <source>
        <dbReference type="ARBA" id="ARBA00022475"/>
    </source>
</evidence>
<dbReference type="EMBL" id="JAABOQ010000002">
    <property type="protein sequence ID" value="NER16761.1"/>
    <property type="molecule type" value="Genomic_DNA"/>
</dbReference>
<dbReference type="RefSeq" id="WP_164030236.1">
    <property type="nucleotide sequence ID" value="NZ_JAABOQ010000002.1"/>
</dbReference>
<feature type="transmembrane region" description="Helical" evidence="6">
    <location>
        <begin position="12"/>
        <end position="36"/>
    </location>
</feature>
<name>A0A6M0CG09_9FLAO</name>
<sequence length="498" mass="56315">MKILDRYILFSFIKIFVSTLTLLMFIFVLQSLWLYINELAGKGLGIDIILKFLFFVSPKLVPLVLPLSVLLASIMTFGNFAENYEFAAMKSSGISLQRAMGSLIIFIFFTGIGAFYFSNTVIPKAELKFFNLRRNLAKLQPALAIEEGIFNDIGDKINIKVDDKHGDNDEFLTNITIHEKSPDGTNRIVLRAKTGELKSSKKSDVLQLVLFEGNRYEDVNPKKRRDREKLPHAKVFFEEYTMNIDISDFNDVDLEQQDYKTFYRMLSVVDLKAKRDTLTEEYTKKVELFGDNVLKRTGIVSLSNTTTVTDKEGRTKTKKNDKVIANPQTPNLDSVVQNLKDYKTIMILDQAINNTKNSLDIVKSKEKELFNSDKLINLHITEFHNKFALGVSCIILFFVGAPLGAIIRKGGMGLPMVLAIIIFLAYHFIGIFGNKSAEDGTLNPIIGSWLSTMIMLPFSVILTRKATADKGLFNPDSITMPIKNFFEKIAGIKKKKSQ</sequence>
<feature type="transmembrane region" description="Helical" evidence="6">
    <location>
        <begin position="99"/>
        <end position="117"/>
    </location>
</feature>
<keyword evidence="4 6" id="KW-1133">Transmembrane helix</keyword>
<keyword evidence="2" id="KW-1003">Cell membrane</keyword>
<feature type="transmembrane region" description="Helical" evidence="6">
    <location>
        <begin position="445"/>
        <end position="463"/>
    </location>
</feature>
<feature type="transmembrane region" description="Helical" evidence="6">
    <location>
        <begin position="48"/>
        <end position="78"/>
    </location>
</feature>
<dbReference type="PANTHER" id="PTHR33529">
    <property type="entry name" value="SLR0882 PROTEIN-RELATED"/>
    <property type="match status" value="1"/>
</dbReference>
<dbReference type="AlphaFoldDB" id="A0A6M0CG09"/>